<keyword evidence="1" id="KW-0812">Transmembrane</keyword>
<feature type="transmembrane region" description="Helical" evidence="1">
    <location>
        <begin position="195"/>
        <end position="216"/>
    </location>
</feature>
<feature type="transmembrane region" description="Helical" evidence="1">
    <location>
        <begin position="551"/>
        <end position="572"/>
    </location>
</feature>
<evidence type="ECO:0000313" key="3">
    <source>
        <dbReference type="Proteomes" id="UP000886796"/>
    </source>
</evidence>
<feature type="transmembrane region" description="Helical" evidence="1">
    <location>
        <begin position="398"/>
        <end position="417"/>
    </location>
</feature>
<feature type="transmembrane region" description="Helical" evidence="1">
    <location>
        <begin position="676"/>
        <end position="700"/>
    </location>
</feature>
<feature type="transmembrane region" description="Helical" evidence="1">
    <location>
        <begin position="579"/>
        <end position="598"/>
    </location>
</feature>
<keyword evidence="1" id="KW-0472">Membrane</keyword>
<reference evidence="2" key="1">
    <citation type="submission" date="2020-10" db="EMBL/GenBank/DDBJ databases">
        <authorList>
            <person name="Gilroy R."/>
        </authorList>
    </citation>
    <scope>NUCLEOTIDE SEQUENCE</scope>
    <source>
        <strain evidence="2">13361</strain>
    </source>
</reference>
<organism evidence="2 3">
    <name type="scientific">Candidatus Faecousia excrementigallinarum</name>
    <dbReference type="NCBI Taxonomy" id="2840806"/>
    <lineage>
        <taxon>Bacteria</taxon>
        <taxon>Bacillati</taxon>
        <taxon>Bacillota</taxon>
        <taxon>Clostridia</taxon>
        <taxon>Eubacteriales</taxon>
        <taxon>Oscillospiraceae</taxon>
        <taxon>Faecousia</taxon>
    </lineage>
</organism>
<protein>
    <submittedName>
        <fullName evidence="2">Uncharacterized protein</fullName>
    </submittedName>
</protein>
<feature type="transmembrane region" description="Helical" evidence="1">
    <location>
        <begin position="515"/>
        <end position="531"/>
    </location>
</feature>
<feature type="transmembrane region" description="Helical" evidence="1">
    <location>
        <begin position="282"/>
        <end position="301"/>
    </location>
</feature>
<sequence>MNEWKRIFSHPKRRLAFLCIPLLCFVLFFYQKGQGDFGALFTQSRDYRALLTTYAQYTPAQIAEDLSANFPDTENEQRLLAQAEHVRDYGAYLERVQKQAAQMGATSIFGTEKGTFTYRNILKTAQDFAHCTAQGVRLGNDRAVEDWLQFSIGDWAFLGVILLLVMSFLEEKQKGLSAIIRSCPAGRWKLQASRLGVLLVFSAAMTLLLSALPLVVSLCLDGGWEGLLRPVQSVAAFLKCTQQLSILGFLGQFFLVKTACGFLLGVLLWFLLSFLNRPQMGWLAAGVGLAVEYLLYTFIPAQSILSPFREINVFSYVFPLGLYTQYTNINFFGFPMGRQAFLMGLLLLGAAALGSATLLVLTRRYPFGNRDLLGKWVHRWNRAGDWLRRPLGVYGFELYKFLFIGMGGLFLILGLLLTRDLNFHTDAYLEAEDRIYRQYAQEIQGPITQDTYDYLAQARAALENSALDTSEYEIALDRIEADIAGLDTGAWFVYQPMFLNCYGTKSAFPQRQNGLLAYIFLVACLSVLYAGDQQGDVRKVLCTTPRGRGRLFWTKYAVAVTVTLLVWLRVFGQEWRLSLAYLGQVLTAAPSSSISLIAHFPTTVGGTLVIFYLFKLVSLLIPANLCVFLAERCKTYEKALLLGGLILLIPAAAYYFGTDALVFFTPVSFLADGSPLFHGAGNIPAFVLWFLLSWAALYFAKRDWCRPSA</sequence>
<dbReference type="AlphaFoldDB" id="A0A9D0Z1K2"/>
<feature type="transmembrane region" description="Helical" evidence="1">
    <location>
        <begin position="147"/>
        <end position="169"/>
    </location>
</feature>
<name>A0A9D0Z1K2_9FIRM</name>
<dbReference type="Proteomes" id="UP000886796">
    <property type="component" value="Unassembled WGS sequence"/>
</dbReference>
<feature type="transmembrane region" description="Helical" evidence="1">
    <location>
        <begin position="254"/>
        <end position="275"/>
    </location>
</feature>
<accession>A0A9D0Z1K2</accession>
<feature type="transmembrane region" description="Helical" evidence="1">
    <location>
        <begin position="313"/>
        <end position="333"/>
    </location>
</feature>
<feature type="transmembrane region" description="Helical" evidence="1">
    <location>
        <begin position="639"/>
        <end position="656"/>
    </location>
</feature>
<comment type="caution">
    <text evidence="2">The sequence shown here is derived from an EMBL/GenBank/DDBJ whole genome shotgun (WGS) entry which is preliminary data.</text>
</comment>
<evidence type="ECO:0000256" key="1">
    <source>
        <dbReference type="SAM" id="Phobius"/>
    </source>
</evidence>
<feature type="transmembrane region" description="Helical" evidence="1">
    <location>
        <begin position="610"/>
        <end position="630"/>
    </location>
</feature>
<evidence type="ECO:0000313" key="2">
    <source>
        <dbReference type="EMBL" id="HIQ67313.1"/>
    </source>
</evidence>
<feature type="transmembrane region" description="Helical" evidence="1">
    <location>
        <begin position="340"/>
        <end position="361"/>
    </location>
</feature>
<reference evidence="2" key="2">
    <citation type="journal article" date="2021" name="PeerJ">
        <title>Extensive microbial diversity within the chicken gut microbiome revealed by metagenomics and culture.</title>
        <authorList>
            <person name="Gilroy R."/>
            <person name="Ravi A."/>
            <person name="Getino M."/>
            <person name="Pursley I."/>
            <person name="Horton D.L."/>
            <person name="Alikhan N.F."/>
            <person name="Baker D."/>
            <person name="Gharbi K."/>
            <person name="Hall N."/>
            <person name="Watson M."/>
            <person name="Adriaenssens E.M."/>
            <person name="Foster-Nyarko E."/>
            <person name="Jarju S."/>
            <person name="Secka A."/>
            <person name="Antonio M."/>
            <person name="Oren A."/>
            <person name="Chaudhuri R.R."/>
            <person name="La Ragione R."/>
            <person name="Hildebrand F."/>
            <person name="Pallen M.J."/>
        </authorList>
    </citation>
    <scope>NUCLEOTIDE SEQUENCE</scope>
    <source>
        <strain evidence="2">13361</strain>
    </source>
</reference>
<gene>
    <name evidence="2" type="ORF">IAB74_02225</name>
</gene>
<proteinExistence type="predicted"/>
<keyword evidence="1" id="KW-1133">Transmembrane helix</keyword>
<dbReference type="EMBL" id="DVFK01000028">
    <property type="protein sequence ID" value="HIQ67313.1"/>
    <property type="molecule type" value="Genomic_DNA"/>
</dbReference>